<dbReference type="EMBL" id="CM042058">
    <property type="protein sequence ID" value="KAI3685398.1"/>
    <property type="molecule type" value="Genomic_DNA"/>
</dbReference>
<keyword evidence="2" id="KW-1185">Reference proteome</keyword>
<dbReference type="Proteomes" id="UP001055879">
    <property type="component" value="Linkage Group LG12"/>
</dbReference>
<sequence>MSFKCKISAPKNPNLYPLRYVLKRLFPYLDSNSHIWILVLVQEIEGQKGHPEASLSTLSEDHKVRISCSYFIDLRDNILLLHGYNCVNSISNFFT</sequence>
<organism evidence="1 2">
    <name type="scientific">Arctium lappa</name>
    <name type="common">Greater burdock</name>
    <name type="synonym">Lappa major</name>
    <dbReference type="NCBI Taxonomy" id="4217"/>
    <lineage>
        <taxon>Eukaryota</taxon>
        <taxon>Viridiplantae</taxon>
        <taxon>Streptophyta</taxon>
        <taxon>Embryophyta</taxon>
        <taxon>Tracheophyta</taxon>
        <taxon>Spermatophyta</taxon>
        <taxon>Magnoliopsida</taxon>
        <taxon>eudicotyledons</taxon>
        <taxon>Gunneridae</taxon>
        <taxon>Pentapetalae</taxon>
        <taxon>asterids</taxon>
        <taxon>campanulids</taxon>
        <taxon>Asterales</taxon>
        <taxon>Asteraceae</taxon>
        <taxon>Carduoideae</taxon>
        <taxon>Cardueae</taxon>
        <taxon>Arctiinae</taxon>
        <taxon>Arctium</taxon>
    </lineage>
</organism>
<comment type="caution">
    <text evidence="1">The sequence shown here is derived from an EMBL/GenBank/DDBJ whole genome shotgun (WGS) entry which is preliminary data.</text>
</comment>
<evidence type="ECO:0000313" key="1">
    <source>
        <dbReference type="EMBL" id="KAI3685398.1"/>
    </source>
</evidence>
<reference evidence="1 2" key="2">
    <citation type="journal article" date="2022" name="Mol. Ecol. Resour.">
        <title>The genomes of chicory, endive, great burdock and yacon provide insights into Asteraceae paleo-polyploidization history and plant inulin production.</title>
        <authorList>
            <person name="Fan W."/>
            <person name="Wang S."/>
            <person name="Wang H."/>
            <person name="Wang A."/>
            <person name="Jiang F."/>
            <person name="Liu H."/>
            <person name="Zhao H."/>
            <person name="Xu D."/>
            <person name="Zhang Y."/>
        </authorList>
    </citation>
    <scope>NUCLEOTIDE SEQUENCE [LARGE SCALE GENOMIC DNA]</scope>
    <source>
        <strain evidence="2">cv. Niubang</strain>
    </source>
</reference>
<accession>A0ACB8YJT0</accession>
<gene>
    <name evidence="1" type="ORF">L6452_34640</name>
</gene>
<name>A0ACB8YJT0_ARCLA</name>
<proteinExistence type="predicted"/>
<evidence type="ECO:0000313" key="2">
    <source>
        <dbReference type="Proteomes" id="UP001055879"/>
    </source>
</evidence>
<reference evidence="2" key="1">
    <citation type="journal article" date="2022" name="Mol. Ecol. Resour.">
        <title>The genomes of chicory, endive, great burdock and yacon provide insights into Asteraceae palaeo-polyploidization history and plant inulin production.</title>
        <authorList>
            <person name="Fan W."/>
            <person name="Wang S."/>
            <person name="Wang H."/>
            <person name="Wang A."/>
            <person name="Jiang F."/>
            <person name="Liu H."/>
            <person name="Zhao H."/>
            <person name="Xu D."/>
            <person name="Zhang Y."/>
        </authorList>
    </citation>
    <scope>NUCLEOTIDE SEQUENCE [LARGE SCALE GENOMIC DNA]</scope>
    <source>
        <strain evidence="2">cv. Niubang</strain>
    </source>
</reference>
<protein>
    <submittedName>
        <fullName evidence="1">Uncharacterized protein</fullName>
    </submittedName>
</protein>